<feature type="non-terminal residue" evidence="2">
    <location>
        <position position="1"/>
    </location>
</feature>
<organism evidence="2 3">
    <name type="scientific">Desmophyllum pertusum</name>
    <dbReference type="NCBI Taxonomy" id="174260"/>
    <lineage>
        <taxon>Eukaryota</taxon>
        <taxon>Metazoa</taxon>
        <taxon>Cnidaria</taxon>
        <taxon>Anthozoa</taxon>
        <taxon>Hexacorallia</taxon>
        <taxon>Scleractinia</taxon>
        <taxon>Caryophylliina</taxon>
        <taxon>Caryophylliidae</taxon>
        <taxon>Desmophyllum</taxon>
    </lineage>
</organism>
<dbReference type="Proteomes" id="UP001163046">
    <property type="component" value="Unassembled WGS sequence"/>
</dbReference>
<dbReference type="SUPFAM" id="SSF49447">
    <property type="entry name" value="Second domain of Mu2 adaptin subunit (ap50) of ap2 adaptor"/>
    <property type="match status" value="1"/>
</dbReference>
<feature type="domain" description="MHD" evidence="1">
    <location>
        <begin position="1"/>
        <end position="179"/>
    </location>
</feature>
<proteinExistence type="predicted"/>
<name>A0A9W9ZIZ5_9CNID</name>
<dbReference type="AlphaFoldDB" id="A0A9W9ZIZ5"/>
<evidence type="ECO:0000313" key="2">
    <source>
        <dbReference type="EMBL" id="KAJ7381548.1"/>
    </source>
</evidence>
<evidence type="ECO:0000259" key="1">
    <source>
        <dbReference type="PROSITE" id="PS51072"/>
    </source>
</evidence>
<reference evidence="2" key="1">
    <citation type="submission" date="2023-01" db="EMBL/GenBank/DDBJ databases">
        <title>Genome assembly of the deep-sea coral Lophelia pertusa.</title>
        <authorList>
            <person name="Herrera S."/>
            <person name="Cordes E."/>
        </authorList>
    </citation>
    <scope>NUCLEOTIDE SEQUENCE</scope>
    <source>
        <strain evidence="2">USNM1676648</strain>
        <tissue evidence="2">Polyp</tissue>
    </source>
</reference>
<comment type="caution">
    <text evidence="2">The sequence shown here is derived from an EMBL/GenBank/DDBJ whole genome shotgun (WGS) entry which is preliminary data.</text>
</comment>
<dbReference type="EMBL" id="MU826281">
    <property type="protein sequence ID" value="KAJ7381548.1"/>
    <property type="molecule type" value="Genomic_DNA"/>
</dbReference>
<sequence length="179" mass="20213">MVQVVSEYFKELEEEENNLRDNFVKSFTNCGMTLVDFGYPQFTENKDLTRVNLDVIASFFSSRSVQIANVSLQYVKLAGSVKLKTVRDKAEGMPGATVTYVLAPVCSVTVQNLRMTRTISLHSSRWQRANSERRSTANNVEIHIPVPPDADTPKFKTTVGVVKYTPRGQRDCVEYEILP</sequence>
<dbReference type="PROSITE" id="PS51072">
    <property type="entry name" value="MHD"/>
    <property type="match status" value="1"/>
</dbReference>
<keyword evidence="3" id="KW-1185">Reference proteome</keyword>
<gene>
    <name evidence="2" type="primary">AP1M1_3</name>
    <name evidence="2" type="ORF">OS493_040538</name>
</gene>
<dbReference type="Gene3D" id="2.60.40.1170">
    <property type="entry name" value="Mu homology domain, subdomain B"/>
    <property type="match status" value="1"/>
</dbReference>
<dbReference type="InterPro" id="IPR028565">
    <property type="entry name" value="MHD"/>
</dbReference>
<accession>A0A9W9ZIZ5</accession>
<protein>
    <submittedName>
        <fullName evidence="2">AP-1 complex subunit mu-1</fullName>
    </submittedName>
</protein>
<evidence type="ECO:0000313" key="3">
    <source>
        <dbReference type="Proteomes" id="UP001163046"/>
    </source>
</evidence>
<dbReference type="InterPro" id="IPR036168">
    <property type="entry name" value="AP2_Mu_C_sf"/>
</dbReference>